<dbReference type="InterPro" id="IPR043751">
    <property type="entry name" value="DUF5696"/>
</dbReference>
<reference evidence="2 3" key="1">
    <citation type="submission" date="2019-09" db="EMBL/GenBank/DDBJ databases">
        <authorList>
            <person name="Valk L.C."/>
        </authorList>
    </citation>
    <scope>NUCLEOTIDE SEQUENCE [LARGE SCALE GENOMIC DNA]</scope>
    <source>
        <strain evidence="2">GalUA</strain>
    </source>
</reference>
<dbReference type="RefSeq" id="WP_151142271.1">
    <property type="nucleotide sequence ID" value="NZ_WAGX01000004.1"/>
</dbReference>
<keyword evidence="1" id="KW-1133">Transmembrane helix</keyword>
<sequence length="865" mass="98691">MKKDKVVIAMERKAALKGKVKSLLVPILILLVIIAVILVVVIYKEDETAEEIIKVNEFEGTDKEIILENDKLKFVMDSSTTQFFVTVKSTGETWYSNPLNAEDDTIALPTDIENLKSTLLLTYSTINGVDTLYNNYKYSMSARTYNIEATNDYVKVYYSIGEVEKEYIVPRVITAKRMEELLSNMSHTDTNTVEQYYKKYDINNLGKKDNKEELLTQYPILKDEIIYVLRDGVKDTLKKKFETYFGDAGYTKEEYAKEKELYSFDSSSKKPVFNVNMVYRLDKSDLVVDIPMNEIEYKENYPLLTLNVLPFFGAAGTSENGYMVVPEGGGAIINFNNGKTAQNSYYSNIYGWDMAQGRTSLVHETRNYYGVYGMAKNDNSFICMLEDGAAYASIGADISGRSNSYNYVNASYSILHREQCDVADKYNGEMFVYEQSIPKENIVERYRFIDSGSYVDMANAYHNYLVEKLGENFTKKDDIDVPVAVEIIGAVDKVGQVLGVPVSKPLELTTYKEAQEILETLRTNGVTNMSVKLSGWMNGGIKQSVLTDVNLIKELGRKKDLQNLISYATENEINIYFDGVTNFAYNNKLFDGFELYRDGATLANKQKVELLEFDPVYYGEQKWKDSYYLLKPKFITKMMENLSLAAKNYGATGVSFRDIGYQLAADYSQKHLVSRQQAKIEQLNVLKTISDSGLKIMTNMGNDYTLGITNFITNMDLSGSKYTIIDKTIPFYQIAIHGYVNYAGEALNLATDYQEELLKSAEYGSLLYFTFMKEDTTKLQNTYYTQYFGAAFDAWQEKMISIYQRYKKELGGTFNQRITDHEILKSGITVTTYEDETKVYVNYNYEDYTIAGGSNLPARDYLVIR</sequence>
<evidence type="ECO:0000256" key="1">
    <source>
        <dbReference type="SAM" id="Phobius"/>
    </source>
</evidence>
<evidence type="ECO:0000313" key="2">
    <source>
        <dbReference type="EMBL" id="KAB1439605.1"/>
    </source>
</evidence>
<name>A0A7V7QMG4_9FIRM</name>
<dbReference type="Pfam" id="PF18952">
    <property type="entry name" value="DUF5696"/>
    <property type="match status" value="1"/>
</dbReference>
<keyword evidence="3" id="KW-1185">Reference proteome</keyword>
<proteinExistence type="predicted"/>
<dbReference type="EMBL" id="WAGX01000004">
    <property type="protein sequence ID" value="KAB1439605.1"/>
    <property type="molecule type" value="Genomic_DNA"/>
</dbReference>
<protein>
    <submittedName>
        <fullName evidence="2">Uncharacterized protein</fullName>
    </submittedName>
</protein>
<feature type="transmembrane region" description="Helical" evidence="1">
    <location>
        <begin position="20"/>
        <end position="43"/>
    </location>
</feature>
<keyword evidence="1" id="KW-0812">Transmembrane</keyword>
<evidence type="ECO:0000313" key="3">
    <source>
        <dbReference type="Proteomes" id="UP000461768"/>
    </source>
</evidence>
<gene>
    <name evidence="2" type="ORF">F7O84_04215</name>
</gene>
<dbReference type="Proteomes" id="UP000461768">
    <property type="component" value="Unassembled WGS sequence"/>
</dbReference>
<dbReference type="AlphaFoldDB" id="A0A7V7QMG4"/>
<keyword evidence="1" id="KW-0472">Membrane</keyword>
<organism evidence="2 3">
    <name type="scientific">Candidatus Galacturonatibacter soehngenii</name>
    <dbReference type="NCBI Taxonomy" id="2307010"/>
    <lineage>
        <taxon>Bacteria</taxon>
        <taxon>Bacillati</taxon>
        <taxon>Bacillota</taxon>
        <taxon>Clostridia</taxon>
        <taxon>Lachnospirales</taxon>
        <taxon>Lachnospiraceae</taxon>
        <taxon>Candidatus Galacturonatibacter</taxon>
    </lineage>
</organism>
<comment type="caution">
    <text evidence="2">The sequence shown here is derived from an EMBL/GenBank/DDBJ whole genome shotgun (WGS) entry which is preliminary data.</text>
</comment>
<dbReference type="OrthoDB" id="9793135at2"/>
<reference evidence="2 3" key="2">
    <citation type="submission" date="2020-02" db="EMBL/GenBank/DDBJ databases">
        <title>Candidatus Galacturonibacter soehngenii shows hetero-acetogenic catabolism of galacturonic acid but lacks a canonical carbon monoxide dehydrogenase/acetyl-CoA synthase complex.</title>
        <authorList>
            <person name="Diender M."/>
            <person name="Stouten G.R."/>
            <person name="Petersen J.F."/>
            <person name="Nielsen P.H."/>
            <person name="Dueholm M.S."/>
            <person name="Pronk J.T."/>
            <person name="Van Loosdrecht M.C.M."/>
        </authorList>
    </citation>
    <scope>NUCLEOTIDE SEQUENCE [LARGE SCALE GENOMIC DNA]</scope>
    <source>
        <strain evidence="2">GalUA</strain>
    </source>
</reference>
<accession>A0A7V7QMG4</accession>